<comment type="caution">
    <text evidence="3">The sequence shown here is derived from an EMBL/GenBank/DDBJ whole genome shotgun (WGS) entry which is preliminary data.</text>
</comment>
<dbReference type="InterPro" id="IPR032834">
    <property type="entry name" value="NatK-like_C"/>
</dbReference>
<dbReference type="EMBL" id="JAUJGC010000031">
    <property type="protein sequence ID" value="MDN5269928.1"/>
    <property type="molecule type" value="Genomic_DNA"/>
</dbReference>
<protein>
    <submittedName>
        <fullName evidence="3">GHKL domain-containing protein</fullName>
    </submittedName>
</protein>
<keyword evidence="1" id="KW-1133">Transmembrane helix</keyword>
<reference evidence="3" key="1">
    <citation type="submission" date="2023-07" db="EMBL/GenBank/DDBJ databases">
        <title>SVep1, a Temperate Phage of Human Oral Commensal Streptococcus vestibularis.</title>
        <authorList>
            <person name="Wu M."/>
            <person name="Zhu Y."/>
            <person name="Li Y."/>
        </authorList>
    </citation>
    <scope>NUCLEOTIDE SEQUENCE</scope>
    <source>
        <strain evidence="3">SVE8</strain>
    </source>
</reference>
<organism evidence="3 4">
    <name type="scientific">Streptococcus vestibularis</name>
    <dbReference type="NCBI Taxonomy" id="1343"/>
    <lineage>
        <taxon>Bacteria</taxon>
        <taxon>Bacillati</taxon>
        <taxon>Bacillota</taxon>
        <taxon>Bacilli</taxon>
        <taxon>Lactobacillales</taxon>
        <taxon>Streptococcaceae</taxon>
        <taxon>Streptococcus</taxon>
    </lineage>
</organism>
<dbReference type="Pfam" id="PF14501">
    <property type="entry name" value="HATPase_c_5"/>
    <property type="match status" value="1"/>
</dbReference>
<keyword evidence="1" id="KW-0812">Transmembrane</keyword>
<feature type="transmembrane region" description="Helical" evidence="1">
    <location>
        <begin position="152"/>
        <end position="174"/>
    </location>
</feature>
<dbReference type="RefSeq" id="WP_301382521.1">
    <property type="nucleotide sequence ID" value="NZ_JAUJGC010000031.1"/>
</dbReference>
<dbReference type="PANTHER" id="PTHR40448:SF1">
    <property type="entry name" value="TWO-COMPONENT SENSOR HISTIDINE KINASE"/>
    <property type="match status" value="1"/>
</dbReference>
<evidence type="ECO:0000313" key="3">
    <source>
        <dbReference type="EMBL" id="MDN5269928.1"/>
    </source>
</evidence>
<dbReference type="PANTHER" id="PTHR40448">
    <property type="entry name" value="TWO-COMPONENT SENSOR HISTIDINE KINASE"/>
    <property type="match status" value="1"/>
</dbReference>
<feature type="transmembrane region" description="Helical" evidence="1">
    <location>
        <begin position="112"/>
        <end position="131"/>
    </location>
</feature>
<dbReference type="SUPFAM" id="SSF55874">
    <property type="entry name" value="ATPase domain of HSP90 chaperone/DNA topoisomerase II/histidine kinase"/>
    <property type="match status" value="1"/>
</dbReference>
<sequence>MDIVINLLLFYSKILVALLLFQQVSSQPIKPLWCIIGPFLYVLLLIICPPVGYFAFFFIFIAYNIYQNKYGSKTLDIFYGLYPVIVESLLGRMLAFYVFPLLGVSVFNEVKLSWYDILIELLVFPLHLLIVKSLRLDFNEIKEGFKHHYFKYLLLLINISMFVYMLLVSILVIYRDKLADADIWRGHINNFYIVLFFVMLLYLNAISKEKLEKEIIEQKDTQLNELSSYSHHVESLYEEIRSFRHDYINILTSLKLGIDTQDIEAIKTVYNGVLRDSGNQFYDSKFDIAKLSNIKNDAIKSILSAKLLEAQNRGISISVEIEEPVSNFRIELLDFITILSVLCDNAIEATIEAISPRMTVAFMNNDDSLVLIVENSTKSEKVDVNHIFARGYSSKGEGRGLGLHNVNSVLEKYPKSTITTRSANHLFSQTIRFCKVSL</sequence>
<accession>A0AAW7QHC2</accession>
<evidence type="ECO:0000259" key="2">
    <source>
        <dbReference type="Pfam" id="PF14501"/>
    </source>
</evidence>
<evidence type="ECO:0000256" key="1">
    <source>
        <dbReference type="SAM" id="Phobius"/>
    </source>
</evidence>
<proteinExistence type="predicted"/>
<name>A0AAW7QHC2_STRVE</name>
<keyword evidence="1" id="KW-0472">Membrane</keyword>
<dbReference type="Proteomes" id="UP001172310">
    <property type="component" value="Unassembled WGS sequence"/>
</dbReference>
<feature type="domain" description="Sensor histidine kinase NatK-like C-terminal" evidence="2">
    <location>
        <begin position="331"/>
        <end position="433"/>
    </location>
</feature>
<evidence type="ECO:0000313" key="4">
    <source>
        <dbReference type="Proteomes" id="UP001172310"/>
    </source>
</evidence>
<gene>
    <name evidence="3" type="ORF">QY913_07340</name>
</gene>
<feature type="transmembrane region" description="Helical" evidence="1">
    <location>
        <begin position="186"/>
        <end position="203"/>
    </location>
</feature>
<dbReference type="Gene3D" id="3.30.565.10">
    <property type="entry name" value="Histidine kinase-like ATPase, C-terminal domain"/>
    <property type="match status" value="1"/>
</dbReference>
<feature type="transmembrane region" description="Helical" evidence="1">
    <location>
        <begin position="78"/>
        <end position="100"/>
    </location>
</feature>
<dbReference type="InterPro" id="IPR036890">
    <property type="entry name" value="HATPase_C_sf"/>
</dbReference>
<dbReference type="AlphaFoldDB" id="A0AAW7QHC2"/>
<dbReference type="GO" id="GO:0042802">
    <property type="term" value="F:identical protein binding"/>
    <property type="evidence" value="ECO:0007669"/>
    <property type="project" value="TreeGrafter"/>
</dbReference>
<feature type="transmembrane region" description="Helical" evidence="1">
    <location>
        <begin position="42"/>
        <end position="66"/>
    </location>
</feature>